<proteinExistence type="predicted"/>
<reference evidence="1 2" key="1">
    <citation type="journal article" date="2009" name="Biosci. Biotechnol. Biochem.">
        <title>WeGAS: a web-based microbial genome annotation system.</title>
        <authorList>
            <person name="Lee D."/>
            <person name="Seo H."/>
            <person name="Park C."/>
            <person name="Park K."/>
        </authorList>
    </citation>
    <scope>NUCLEOTIDE SEQUENCE [LARGE SCALE GENOMIC DNA]</scope>
    <source>
        <strain evidence="2">ATCC 49049 / DSM 4359 / NBRC 107923 / NS-E</strain>
    </source>
</reference>
<name>B9KA38_THENN</name>
<dbReference type="STRING" id="309803.CTN_1645"/>
<dbReference type="AlphaFoldDB" id="B9KA38"/>
<keyword evidence="2" id="KW-1185">Reference proteome</keyword>
<dbReference type="KEGG" id="tna:CTN_1645"/>
<dbReference type="EMBL" id="CP000916">
    <property type="protein sequence ID" value="ACM23821.1"/>
    <property type="molecule type" value="Genomic_DNA"/>
</dbReference>
<evidence type="ECO:0000313" key="1">
    <source>
        <dbReference type="EMBL" id="ACM23821.1"/>
    </source>
</evidence>
<dbReference type="Proteomes" id="UP000000445">
    <property type="component" value="Chromosome"/>
</dbReference>
<dbReference type="HOGENOM" id="CLU_1884826_0_0_0"/>
<evidence type="ECO:0000313" key="2">
    <source>
        <dbReference type="Proteomes" id="UP000000445"/>
    </source>
</evidence>
<sequence length="140" mass="16503">MMKMSVLGIVLTVAVVLFIVFLALSERKREITPDLVCQAVRKHYERKRYQIVQRTVNGCELFLIKKGARRLIVAVGDVNFDVVKEILYTAYVNRVRDVRVVYSSITKESQEAFERMKRTFRIHRTRVKSDDIRRFDSVVY</sequence>
<accession>B9KA38</accession>
<protein>
    <submittedName>
        <fullName evidence="1">Uncharacterized protein</fullName>
    </submittedName>
</protein>
<gene>
    <name evidence="1" type="ordered locus">CTN_1645</name>
</gene>
<organism evidence="1 2">
    <name type="scientific">Thermotoga neapolitana (strain ATCC 49049 / DSM 4359 / NBRC 107923 / NS-E)</name>
    <dbReference type="NCBI Taxonomy" id="309803"/>
    <lineage>
        <taxon>Bacteria</taxon>
        <taxon>Thermotogati</taxon>
        <taxon>Thermotogota</taxon>
        <taxon>Thermotogae</taxon>
        <taxon>Thermotogales</taxon>
        <taxon>Thermotogaceae</taxon>
        <taxon>Thermotoga</taxon>
    </lineage>
</organism>